<evidence type="ECO:0000256" key="1">
    <source>
        <dbReference type="SAM" id="MobiDB-lite"/>
    </source>
</evidence>
<reference evidence="2" key="1">
    <citation type="submission" date="2023-04" db="EMBL/GenBank/DDBJ databases">
        <authorList>
            <consortium name="ELIXIR-Norway"/>
        </authorList>
    </citation>
    <scope>NUCLEOTIDE SEQUENCE [LARGE SCALE GENOMIC DNA]</scope>
</reference>
<accession>A0ABN8ZMA0</accession>
<organism evidence="2 3">
    <name type="scientific">Rangifer tarandus platyrhynchus</name>
    <name type="common">Svalbard reindeer</name>
    <dbReference type="NCBI Taxonomy" id="3082113"/>
    <lineage>
        <taxon>Eukaryota</taxon>
        <taxon>Metazoa</taxon>
        <taxon>Chordata</taxon>
        <taxon>Craniata</taxon>
        <taxon>Vertebrata</taxon>
        <taxon>Euteleostomi</taxon>
        <taxon>Mammalia</taxon>
        <taxon>Eutheria</taxon>
        <taxon>Laurasiatheria</taxon>
        <taxon>Artiodactyla</taxon>
        <taxon>Ruminantia</taxon>
        <taxon>Pecora</taxon>
        <taxon>Cervidae</taxon>
        <taxon>Odocoileinae</taxon>
        <taxon>Rangifer</taxon>
    </lineage>
</organism>
<gene>
    <name evidence="2" type="ORF">MRATA1EN1_LOCUS24005</name>
</gene>
<protein>
    <submittedName>
        <fullName evidence="2">Uncharacterized protein</fullName>
    </submittedName>
</protein>
<dbReference type="EMBL" id="OX459940">
    <property type="protein sequence ID" value="CAI9175043.1"/>
    <property type="molecule type" value="Genomic_DNA"/>
</dbReference>
<dbReference type="Proteomes" id="UP001176941">
    <property type="component" value="Chromosome 4"/>
</dbReference>
<sequence length="149" mass="16275">MIKPTTVHGGGSPEHDRPQPEEAGGLRSASRFQGPSVRSWHLLHPSLAEHCFAERLDRGYHPRAIRQCWTPGLSPLSVIVENNDDDGLFAASWCTRLGGGWLEGILCLLSEPQRAPSSKMYLLWTVVHLAPGRDAVHPLTAHAISEASS</sequence>
<evidence type="ECO:0000313" key="2">
    <source>
        <dbReference type="EMBL" id="CAI9175043.1"/>
    </source>
</evidence>
<feature type="region of interest" description="Disordered" evidence="1">
    <location>
        <begin position="1"/>
        <end position="31"/>
    </location>
</feature>
<evidence type="ECO:0000313" key="3">
    <source>
        <dbReference type="Proteomes" id="UP001176941"/>
    </source>
</evidence>
<keyword evidence="3" id="KW-1185">Reference proteome</keyword>
<name>A0ABN8ZMA0_RANTA</name>
<proteinExistence type="predicted"/>